<keyword evidence="4 7" id="KW-1133">Transmembrane helix</keyword>
<comment type="subcellular location">
    <subcellularLocation>
        <location evidence="1">Membrane</location>
        <topology evidence="1">Multi-pass membrane protein</topology>
    </subcellularLocation>
</comment>
<keyword evidence="5 7" id="KW-0472">Membrane</keyword>
<comment type="similarity">
    <text evidence="2">Belongs to the CLPTM1 family.</text>
</comment>
<dbReference type="Proteomes" id="UP001249851">
    <property type="component" value="Unassembled WGS sequence"/>
</dbReference>
<dbReference type="PANTHER" id="PTHR21347:SF14">
    <property type="entry name" value="LIPID SCRAMBLASE CLPTM1-RELATED"/>
    <property type="match status" value="1"/>
</dbReference>
<dbReference type="EMBL" id="JARQWQ010000014">
    <property type="protein sequence ID" value="KAK2567613.1"/>
    <property type="molecule type" value="Genomic_DNA"/>
</dbReference>
<dbReference type="Pfam" id="PF05602">
    <property type="entry name" value="CLPTM1"/>
    <property type="match status" value="1"/>
</dbReference>
<keyword evidence="3 7" id="KW-0812">Transmembrane</keyword>
<dbReference type="AlphaFoldDB" id="A0AAD9QU96"/>
<feature type="transmembrane region" description="Helical" evidence="7">
    <location>
        <begin position="413"/>
        <end position="428"/>
    </location>
</feature>
<feature type="compositionally biased region" description="Polar residues" evidence="6">
    <location>
        <begin position="1"/>
        <end position="16"/>
    </location>
</feature>
<evidence type="ECO:0000256" key="4">
    <source>
        <dbReference type="ARBA" id="ARBA00022989"/>
    </source>
</evidence>
<keyword evidence="9" id="KW-1185">Reference proteome</keyword>
<dbReference type="PANTHER" id="PTHR21347">
    <property type="entry name" value="CLEFT LIP AND PALATE ASSOCIATED TRANSMEMBRANE PROTEIN-RELATED"/>
    <property type="match status" value="1"/>
</dbReference>
<sequence>MSTESGNESRACEQQPNSQRQNGSQDNNQQQNGQQQQGSMWKSILVRMFIFWMISNLFRGRQQSTSNTNIVPATNLFQTNQQIELWVYLDEEKQFLGFNDTEKLIWHEKGLKFGNWTDGPQMDGSRLFSTSIQASKRLQNNGTLYAHVFVTKHGKSPDPMHPKYNRFAVVNSTLYHPDSVYEMRAFITTLKVPGFFGLLTVFRKKRVHKTVNLLTGKADAHPDEVVAEMGQKPSNIDNIEQSLASNKPAEIISYWHPNLTINLMDDQTPWTQGAVPQPLDEFITFENITNKYYPVLYLNKYWNLASDYMPINETTKTLELHLTYSPISMLRWQIYESQRMRQKWFSILGDEPQQTEEEQDSIKRTLVETNPYLLGITMIVTLVHTVFEFLAFKNDIQFWRSRKTLEGLSVRSVFFNVFQSVVVLLYVMDNETNTVIIISCFVGLLIEIWKINKAVDIKVDKENRWFGLLPRISFTDKETYVESETKQYDMLAFRYLSWALFPLLICYAVYSLIYVEHKGWYSWILSMMYGFLLTFGFIMMTPQLFINYKLKSVAHLPWRMMTYKALNTFIDDLFAFVIKMPTLYRLGCFRDDIVFFIALYQRWIYPIDPKRVNEFGTTGEPVDNAAVGANQEPKETKAIENGTTEAEMATDKKND</sequence>
<feature type="transmembrane region" description="Helical" evidence="7">
    <location>
        <begin position="434"/>
        <end position="451"/>
    </location>
</feature>
<evidence type="ECO:0000256" key="1">
    <source>
        <dbReference type="ARBA" id="ARBA00004141"/>
    </source>
</evidence>
<feature type="transmembrane region" description="Helical" evidence="7">
    <location>
        <begin position="520"/>
        <end position="541"/>
    </location>
</feature>
<evidence type="ECO:0000256" key="2">
    <source>
        <dbReference type="ARBA" id="ARBA00009310"/>
    </source>
</evidence>
<reference evidence="8" key="2">
    <citation type="journal article" date="2023" name="Science">
        <title>Genomic signatures of disease resistance in endangered staghorn corals.</title>
        <authorList>
            <person name="Vollmer S.V."/>
            <person name="Selwyn J.D."/>
            <person name="Despard B.A."/>
            <person name="Roesel C.L."/>
        </authorList>
    </citation>
    <scope>NUCLEOTIDE SEQUENCE</scope>
    <source>
        <strain evidence="8">K2</strain>
    </source>
</reference>
<dbReference type="InterPro" id="IPR008429">
    <property type="entry name" value="CLPTM1"/>
</dbReference>
<evidence type="ECO:0000256" key="5">
    <source>
        <dbReference type="ARBA" id="ARBA00023136"/>
    </source>
</evidence>
<evidence type="ECO:0000313" key="8">
    <source>
        <dbReference type="EMBL" id="KAK2567613.1"/>
    </source>
</evidence>
<reference evidence="8" key="1">
    <citation type="journal article" date="2023" name="G3 (Bethesda)">
        <title>Whole genome assembly and annotation of the endangered Caribbean coral Acropora cervicornis.</title>
        <authorList>
            <person name="Selwyn J.D."/>
            <person name="Vollmer S.V."/>
        </authorList>
    </citation>
    <scope>NUCLEOTIDE SEQUENCE</scope>
    <source>
        <strain evidence="8">K2</strain>
    </source>
</reference>
<feature type="transmembrane region" description="Helical" evidence="7">
    <location>
        <begin position="372"/>
        <end position="392"/>
    </location>
</feature>
<gene>
    <name evidence="8" type="ORF">P5673_008461</name>
</gene>
<evidence type="ECO:0000256" key="6">
    <source>
        <dbReference type="SAM" id="MobiDB-lite"/>
    </source>
</evidence>
<evidence type="ECO:0000256" key="3">
    <source>
        <dbReference type="ARBA" id="ARBA00022692"/>
    </source>
</evidence>
<dbReference type="GO" id="GO:0016020">
    <property type="term" value="C:membrane"/>
    <property type="evidence" value="ECO:0007669"/>
    <property type="project" value="UniProtKB-SubCell"/>
</dbReference>
<comment type="caution">
    <text evidence="8">The sequence shown here is derived from an EMBL/GenBank/DDBJ whole genome shotgun (WGS) entry which is preliminary data.</text>
</comment>
<proteinExistence type="inferred from homology"/>
<name>A0AAD9QU96_ACRCE</name>
<protein>
    <submittedName>
        <fullName evidence="8">Lipid scramblase CLPTM1</fullName>
    </submittedName>
</protein>
<dbReference type="GO" id="GO:0012505">
    <property type="term" value="C:endomembrane system"/>
    <property type="evidence" value="ECO:0007669"/>
    <property type="project" value="TreeGrafter"/>
</dbReference>
<feature type="region of interest" description="Disordered" evidence="6">
    <location>
        <begin position="1"/>
        <end position="37"/>
    </location>
</feature>
<feature type="transmembrane region" description="Helical" evidence="7">
    <location>
        <begin position="495"/>
        <end position="514"/>
    </location>
</feature>
<feature type="region of interest" description="Disordered" evidence="6">
    <location>
        <begin position="623"/>
        <end position="655"/>
    </location>
</feature>
<accession>A0AAD9QU96</accession>
<evidence type="ECO:0000256" key="7">
    <source>
        <dbReference type="SAM" id="Phobius"/>
    </source>
</evidence>
<organism evidence="8 9">
    <name type="scientific">Acropora cervicornis</name>
    <name type="common">Staghorn coral</name>
    <dbReference type="NCBI Taxonomy" id="6130"/>
    <lineage>
        <taxon>Eukaryota</taxon>
        <taxon>Metazoa</taxon>
        <taxon>Cnidaria</taxon>
        <taxon>Anthozoa</taxon>
        <taxon>Hexacorallia</taxon>
        <taxon>Scleractinia</taxon>
        <taxon>Astrocoeniina</taxon>
        <taxon>Acroporidae</taxon>
        <taxon>Acropora</taxon>
    </lineage>
</organism>
<evidence type="ECO:0000313" key="9">
    <source>
        <dbReference type="Proteomes" id="UP001249851"/>
    </source>
</evidence>
<feature type="compositionally biased region" description="Low complexity" evidence="6">
    <location>
        <begin position="17"/>
        <end position="37"/>
    </location>
</feature>